<keyword evidence="5 6" id="KW-0472">Membrane</keyword>
<comment type="subcellular location">
    <subcellularLocation>
        <location evidence="1">Cell membrane</location>
        <topology evidence="1">Multi-pass membrane protein</topology>
    </subcellularLocation>
</comment>
<proteinExistence type="predicted"/>
<dbReference type="Proteomes" id="UP001501588">
    <property type="component" value="Unassembled WGS sequence"/>
</dbReference>
<evidence type="ECO:0000256" key="4">
    <source>
        <dbReference type="ARBA" id="ARBA00022989"/>
    </source>
</evidence>
<dbReference type="RefSeq" id="WP_343897331.1">
    <property type="nucleotide sequence ID" value="NZ_BAAAFZ010000069.1"/>
</dbReference>
<dbReference type="InterPro" id="IPR008457">
    <property type="entry name" value="Cu-R_CopD_dom"/>
</dbReference>
<sequence length="296" mass="28990">MTPAALLAGDPGGGAASAIAVLLRAAHYAGSLGGAGLAFFALLFGARPEAAGDSARLRRWTVGAALFGLLAGAGHLAAQVWALTAGETLADAEVWGVVLLSRAGASHAVCAAGLLLLALAAAARAHPAVAAAGGVLACASYALAGHATEVEPWPLGAGLVLLHLLAVAFWIGSLPPLAWAALREGAAAARLVRDWARSAAFAVPALIAAGLLLAALVGGGPEGLLCSRYGAALAAKLAPVSALLGLAAWHRFRSTPALAAGAPGAGRRLSRSIAAEAAVAVLVLCATARLVSTPPP</sequence>
<evidence type="ECO:0000256" key="1">
    <source>
        <dbReference type="ARBA" id="ARBA00004651"/>
    </source>
</evidence>
<keyword evidence="4 6" id="KW-1133">Transmembrane helix</keyword>
<evidence type="ECO:0000259" key="7">
    <source>
        <dbReference type="Pfam" id="PF05425"/>
    </source>
</evidence>
<comment type="caution">
    <text evidence="8">The sequence shown here is derived from an EMBL/GenBank/DDBJ whole genome shotgun (WGS) entry which is preliminary data.</text>
</comment>
<reference evidence="8 9" key="1">
    <citation type="journal article" date="2019" name="Int. J. Syst. Evol. Microbiol.">
        <title>The Global Catalogue of Microorganisms (GCM) 10K type strain sequencing project: providing services to taxonomists for standard genome sequencing and annotation.</title>
        <authorList>
            <consortium name="The Broad Institute Genomics Platform"/>
            <consortium name="The Broad Institute Genome Sequencing Center for Infectious Disease"/>
            <person name="Wu L."/>
            <person name="Ma J."/>
        </authorList>
    </citation>
    <scope>NUCLEOTIDE SEQUENCE [LARGE SCALE GENOMIC DNA]</scope>
    <source>
        <strain evidence="8 9">JCM 9933</strain>
    </source>
</reference>
<evidence type="ECO:0000256" key="6">
    <source>
        <dbReference type="SAM" id="Phobius"/>
    </source>
</evidence>
<feature type="transmembrane region" description="Helical" evidence="6">
    <location>
        <begin position="195"/>
        <end position="217"/>
    </location>
</feature>
<feature type="transmembrane region" description="Helical" evidence="6">
    <location>
        <begin position="28"/>
        <end position="48"/>
    </location>
</feature>
<feature type="transmembrane region" description="Helical" evidence="6">
    <location>
        <begin position="94"/>
        <end position="121"/>
    </location>
</feature>
<keyword evidence="9" id="KW-1185">Reference proteome</keyword>
<dbReference type="Pfam" id="PF05425">
    <property type="entry name" value="CopD"/>
    <property type="match status" value="1"/>
</dbReference>
<evidence type="ECO:0000313" key="9">
    <source>
        <dbReference type="Proteomes" id="UP001501588"/>
    </source>
</evidence>
<evidence type="ECO:0000256" key="3">
    <source>
        <dbReference type="ARBA" id="ARBA00022692"/>
    </source>
</evidence>
<organism evidence="8 9">
    <name type="scientific">Craurococcus roseus</name>
    <dbReference type="NCBI Taxonomy" id="77585"/>
    <lineage>
        <taxon>Bacteria</taxon>
        <taxon>Pseudomonadati</taxon>
        <taxon>Pseudomonadota</taxon>
        <taxon>Alphaproteobacteria</taxon>
        <taxon>Acetobacterales</taxon>
        <taxon>Acetobacteraceae</taxon>
        <taxon>Craurococcus</taxon>
    </lineage>
</organism>
<accession>A0ABN1FWZ5</accession>
<feature type="transmembrane region" description="Helical" evidence="6">
    <location>
        <begin position="273"/>
        <end position="291"/>
    </location>
</feature>
<evidence type="ECO:0000256" key="2">
    <source>
        <dbReference type="ARBA" id="ARBA00022475"/>
    </source>
</evidence>
<dbReference type="InterPro" id="IPR032694">
    <property type="entry name" value="CopC/D"/>
</dbReference>
<evidence type="ECO:0000256" key="5">
    <source>
        <dbReference type="ARBA" id="ARBA00023136"/>
    </source>
</evidence>
<feature type="domain" description="Copper resistance protein D" evidence="7">
    <location>
        <begin position="190"/>
        <end position="288"/>
    </location>
</feature>
<name>A0ABN1FWZ5_9PROT</name>
<evidence type="ECO:0000313" key="8">
    <source>
        <dbReference type="EMBL" id="GAA0599155.1"/>
    </source>
</evidence>
<gene>
    <name evidence="8" type="ORF">GCM10009416_41640</name>
</gene>
<feature type="transmembrane region" description="Helical" evidence="6">
    <location>
        <begin position="128"/>
        <end position="147"/>
    </location>
</feature>
<protein>
    <recommendedName>
        <fullName evidence="7">Copper resistance protein D domain-containing protein</fullName>
    </recommendedName>
</protein>
<dbReference type="PANTHER" id="PTHR34820:SF4">
    <property type="entry name" value="INNER MEMBRANE PROTEIN YEBZ"/>
    <property type="match status" value="1"/>
</dbReference>
<keyword evidence="2" id="KW-1003">Cell membrane</keyword>
<feature type="transmembrane region" description="Helical" evidence="6">
    <location>
        <begin position="60"/>
        <end position="82"/>
    </location>
</feature>
<keyword evidence="3 6" id="KW-0812">Transmembrane</keyword>
<dbReference type="EMBL" id="BAAAFZ010000069">
    <property type="protein sequence ID" value="GAA0599155.1"/>
    <property type="molecule type" value="Genomic_DNA"/>
</dbReference>
<feature type="transmembrane region" description="Helical" evidence="6">
    <location>
        <begin position="229"/>
        <end position="252"/>
    </location>
</feature>
<dbReference type="PANTHER" id="PTHR34820">
    <property type="entry name" value="INNER MEMBRANE PROTEIN YEBZ"/>
    <property type="match status" value="1"/>
</dbReference>
<feature type="transmembrane region" description="Helical" evidence="6">
    <location>
        <begin position="153"/>
        <end position="174"/>
    </location>
</feature>